<reference evidence="3 4" key="1">
    <citation type="submission" date="2016-03" db="EMBL/GenBank/DDBJ databases">
        <authorList>
            <person name="Ploux O."/>
        </authorList>
    </citation>
    <scope>NUCLEOTIDE SEQUENCE [LARGE SCALE GENOMIC DNA]</scope>
    <source>
        <strain evidence="3 4">UAMH 11012</strain>
    </source>
</reference>
<evidence type="ECO:0000256" key="2">
    <source>
        <dbReference type="SAM" id="Phobius"/>
    </source>
</evidence>
<accession>A0A1L7XWM5</accession>
<dbReference type="EMBL" id="FJOG01000070">
    <property type="protein sequence ID" value="CZR69426.1"/>
    <property type="molecule type" value="Genomic_DNA"/>
</dbReference>
<keyword evidence="2" id="KW-0472">Membrane</keyword>
<proteinExistence type="predicted"/>
<keyword evidence="2" id="KW-1133">Transmembrane helix</keyword>
<sequence length="729" mass="83455">MSDEKEQLLGEVVKVDTPRKSVEIDDLLEFSPYRDNPEEHATENDKGLPPLPQDDDEEEIPKSRRIVYKIVTSVVAVLLSLFVIFVVLNTLGFFREWRKEHGHKTKTKPRPSPSRDFALNFPEQYPNLDAKRTSAECQEAWSKLTDIRCHDAIWTRNWDEGVSKILGPSLDRFVPLICDTRCAPALEEAHKNVTAACSKEDVFDVEGYSGRFSTKFLESGPVEVMDVLVERQTRMCRKSPTGDAERGFCMTDMSSRWNIVDGIRSNGINGLHWFLSATKSRKVEPAGRHSGMQGSGGWGEKYNYWREERKFGPGRGETTCSWCTLNWFKEKLLLWEEGTQDSDGNVINLPAFLQMWENAGKRCAGDDFTKSYEAAVQGYIERGLLTADWETQVSGDIPYLMEHGPTSGDYPARDVDGLVERVKAYQNRTIRINPENPARVKHQALVTEYIGCLESFKLAAQDLQCYPFLTKENISKYMLVGIPTATKACSEQCLNSIDSFRRKVFTDCPSMRDYQQKLRPIGNGVASFISDMFLQESAIGLYETTCRTGDSWRRSGVPCAAIFKQFDKTQWAYQKPDVKDLVATTRRLITELPSMPQELKDWKWPGRKLTPEEEKINKEWSAWRTEMQQGVCSDCVWRRYVERGFWGSGLIPKGATKEVAAEWIKTVHLMRDECNDRGRQFQEQEVESVDKEWKKLYGEEAFNDAFEDDRQPPAPVESAPVVEHEDLRT</sequence>
<feature type="transmembrane region" description="Helical" evidence="2">
    <location>
        <begin position="70"/>
        <end position="94"/>
    </location>
</feature>
<dbReference type="AlphaFoldDB" id="A0A1L7XWM5"/>
<evidence type="ECO:0000313" key="4">
    <source>
        <dbReference type="Proteomes" id="UP000184330"/>
    </source>
</evidence>
<gene>
    <name evidence="3" type="ORF">PAC_19326</name>
</gene>
<keyword evidence="2" id="KW-0812">Transmembrane</keyword>
<keyword evidence="4" id="KW-1185">Reference proteome</keyword>
<feature type="region of interest" description="Disordered" evidence="1">
    <location>
        <begin position="26"/>
        <end position="58"/>
    </location>
</feature>
<organism evidence="3 4">
    <name type="scientific">Phialocephala subalpina</name>
    <dbReference type="NCBI Taxonomy" id="576137"/>
    <lineage>
        <taxon>Eukaryota</taxon>
        <taxon>Fungi</taxon>
        <taxon>Dikarya</taxon>
        <taxon>Ascomycota</taxon>
        <taxon>Pezizomycotina</taxon>
        <taxon>Leotiomycetes</taxon>
        <taxon>Helotiales</taxon>
        <taxon>Mollisiaceae</taxon>
        <taxon>Phialocephala</taxon>
        <taxon>Phialocephala fortinii species complex</taxon>
    </lineage>
</organism>
<evidence type="ECO:0000256" key="1">
    <source>
        <dbReference type="SAM" id="MobiDB-lite"/>
    </source>
</evidence>
<protein>
    <submittedName>
        <fullName evidence="3">Uncharacterized protein</fullName>
    </submittedName>
</protein>
<dbReference type="Proteomes" id="UP000184330">
    <property type="component" value="Unassembled WGS sequence"/>
</dbReference>
<name>A0A1L7XWM5_9HELO</name>
<feature type="region of interest" description="Disordered" evidence="1">
    <location>
        <begin position="704"/>
        <end position="729"/>
    </location>
</feature>
<feature type="compositionally biased region" description="Basic and acidic residues" evidence="1">
    <location>
        <begin position="35"/>
        <end position="46"/>
    </location>
</feature>
<dbReference type="OrthoDB" id="3597476at2759"/>
<evidence type="ECO:0000313" key="3">
    <source>
        <dbReference type="EMBL" id="CZR69426.1"/>
    </source>
</evidence>